<protein>
    <submittedName>
        <fullName evidence="3">Retrovirus-related Pol polyprotein from transposon TNT 1-94</fullName>
    </submittedName>
</protein>
<dbReference type="PANTHER" id="PTHR42648:SF28">
    <property type="entry name" value="TRANSPOSON-ENCODED PROTEIN WITH RIBONUCLEASE H-LIKE AND RETROVIRUS ZINC FINGER-LIKE DOMAINS"/>
    <property type="match status" value="1"/>
</dbReference>
<dbReference type="OrthoDB" id="439192at2759"/>
<dbReference type="PANTHER" id="PTHR42648">
    <property type="entry name" value="TRANSPOSASE, PUTATIVE-RELATED"/>
    <property type="match status" value="1"/>
</dbReference>
<dbReference type="AlphaFoldDB" id="A0A4C1W4K3"/>
<dbReference type="SUPFAM" id="SSF53098">
    <property type="entry name" value="Ribonuclease H-like"/>
    <property type="match status" value="1"/>
</dbReference>
<dbReference type="Proteomes" id="UP000299102">
    <property type="component" value="Unassembled WGS sequence"/>
</dbReference>
<feature type="compositionally biased region" description="Basic and acidic residues" evidence="1">
    <location>
        <begin position="607"/>
        <end position="616"/>
    </location>
</feature>
<evidence type="ECO:0000259" key="2">
    <source>
        <dbReference type="PROSITE" id="PS50994"/>
    </source>
</evidence>
<comment type="caution">
    <text evidence="3">The sequence shown here is derived from an EMBL/GenBank/DDBJ whole genome shotgun (WGS) entry which is preliminary data.</text>
</comment>
<reference evidence="3 4" key="1">
    <citation type="journal article" date="2019" name="Commun. Biol.">
        <title>The bagworm genome reveals a unique fibroin gene that provides high tensile strength.</title>
        <authorList>
            <person name="Kono N."/>
            <person name="Nakamura H."/>
            <person name="Ohtoshi R."/>
            <person name="Tomita M."/>
            <person name="Numata K."/>
            <person name="Arakawa K."/>
        </authorList>
    </citation>
    <scope>NUCLEOTIDE SEQUENCE [LARGE SCALE GENOMIC DNA]</scope>
</reference>
<dbReference type="GO" id="GO:0015074">
    <property type="term" value="P:DNA integration"/>
    <property type="evidence" value="ECO:0007669"/>
    <property type="project" value="InterPro"/>
</dbReference>
<dbReference type="EMBL" id="BGZK01000480">
    <property type="protein sequence ID" value="GBP46268.1"/>
    <property type="molecule type" value="Genomic_DNA"/>
</dbReference>
<feature type="region of interest" description="Disordered" evidence="1">
    <location>
        <begin position="597"/>
        <end position="638"/>
    </location>
</feature>
<keyword evidence="4" id="KW-1185">Reference proteome</keyword>
<feature type="domain" description="Integrase catalytic" evidence="2">
    <location>
        <begin position="180"/>
        <end position="357"/>
    </location>
</feature>
<dbReference type="Pfam" id="PF00665">
    <property type="entry name" value="rve"/>
    <property type="match status" value="1"/>
</dbReference>
<gene>
    <name evidence="3" type="ORF">EVAR_30397_1</name>
</gene>
<dbReference type="InterPro" id="IPR001584">
    <property type="entry name" value="Integrase_cat-core"/>
</dbReference>
<feature type="region of interest" description="Disordered" evidence="1">
    <location>
        <begin position="379"/>
        <end position="425"/>
    </location>
</feature>
<proteinExistence type="predicted"/>
<sequence>MDSTQGGSGQQNVMKLEGSRNWNVWKFQTSVLLRGQGLYKIVDGTTVKPEDDTQRSTWETQDARAQTLIVTRMTEEVMLHIISCDTAAAMWRKLLSVYEQKSETSIHIVQQRFFQFKFEEGTEMFLCPPEDYKHFISAWESAPDDKQTYDNLVARLLIEEERIKEANAVTAFWQRKKIHRLPYPVSNNVTSRVCEIIHADTCGPMEKPSIGGSRYFVVFKDEYSKYRRVFFVKTKDEIKSCIKNFISQAENETGNKIKIFRSDNGTEFINKEVREVFQNKGIIHQTSVTFTPEQNGVAERENRILVEAARTMLYAKDLPISLWAESVNTAAYKSEVETKRDIVFVNNSPVKPIQQCETINYIEDSVEVPATVEVGAQVEDTSAAGMSSPQSPTMDGDDSQRTMQSDSEGSVYEPSDSDECGEVVRRDVDPKNKRIRKQTVFYNCNNVILVYKCDDSNLVGFCDADWEGDLRDRKSTTGYCFMYSNCLISWCSKKQSTVSLSSAESEYVAMSMAGNMILPFIKASKAPFNVSSPFVARLSNNNDPVLKINTQYNKSDFPSGSVGADRAKSLVRYKNVSVSIMIPITVTRASNYGCPRINASPSSSESANDRCNHERPLPASDPRNRRSGGACDFPELSP</sequence>
<evidence type="ECO:0000313" key="4">
    <source>
        <dbReference type="Proteomes" id="UP000299102"/>
    </source>
</evidence>
<dbReference type="GO" id="GO:0003676">
    <property type="term" value="F:nucleic acid binding"/>
    <property type="evidence" value="ECO:0007669"/>
    <property type="project" value="InterPro"/>
</dbReference>
<dbReference type="InterPro" id="IPR039537">
    <property type="entry name" value="Retrotran_Ty1/copia-like"/>
</dbReference>
<organism evidence="3 4">
    <name type="scientific">Eumeta variegata</name>
    <name type="common">Bagworm moth</name>
    <name type="synonym">Eumeta japonica</name>
    <dbReference type="NCBI Taxonomy" id="151549"/>
    <lineage>
        <taxon>Eukaryota</taxon>
        <taxon>Metazoa</taxon>
        <taxon>Ecdysozoa</taxon>
        <taxon>Arthropoda</taxon>
        <taxon>Hexapoda</taxon>
        <taxon>Insecta</taxon>
        <taxon>Pterygota</taxon>
        <taxon>Neoptera</taxon>
        <taxon>Endopterygota</taxon>
        <taxon>Lepidoptera</taxon>
        <taxon>Glossata</taxon>
        <taxon>Ditrysia</taxon>
        <taxon>Tineoidea</taxon>
        <taxon>Psychidae</taxon>
        <taxon>Oiketicinae</taxon>
        <taxon>Eumeta</taxon>
    </lineage>
</organism>
<dbReference type="InterPro" id="IPR012337">
    <property type="entry name" value="RNaseH-like_sf"/>
</dbReference>
<dbReference type="Pfam" id="PF14223">
    <property type="entry name" value="Retrotran_gag_2"/>
    <property type="match status" value="1"/>
</dbReference>
<dbReference type="STRING" id="151549.A0A4C1W4K3"/>
<dbReference type="Gene3D" id="3.30.420.10">
    <property type="entry name" value="Ribonuclease H-like superfamily/Ribonuclease H"/>
    <property type="match status" value="1"/>
</dbReference>
<name>A0A4C1W4K3_EUMVA</name>
<accession>A0A4C1W4K3</accession>
<evidence type="ECO:0000256" key="1">
    <source>
        <dbReference type="SAM" id="MobiDB-lite"/>
    </source>
</evidence>
<dbReference type="CDD" id="cd09272">
    <property type="entry name" value="RNase_HI_RT_Ty1"/>
    <property type="match status" value="1"/>
</dbReference>
<evidence type="ECO:0000313" key="3">
    <source>
        <dbReference type="EMBL" id="GBP46268.1"/>
    </source>
</evidence>
<feature type="compositionally biased region" description="Polar residues" evidence="1">
    <location>
        <begin position="384"/>
        <end position="393"/>
    </location>
</feature>
<dbReference type="InterPro" id="IPR036397">
    <property type="entry name" value="RNaseH_sf"/>
</dbReference>
<dbReference type="PROSITE" id="PS50994">
    <property type="entry name" value="INTEGRASE"/>
    <property type="match status" value="1"/>
</dbReference>